<dbReference type="Gene3D" id="1.10.260.40">
    <property type="entry name" value="lambda repressor-like DNA-binding domains"/>
    <property type="match status" value="1"/>
</dbReference>
<evidence type="ECO:0000313" key="2">
    <source>
        <dbReference type="EMBL" id="KKU91622.1"/>
    </source>
</evidence>
<keyword evidence="1" id="KW-1133">Transmembrane helix</keyword>
<accession>A0A0G1UBX6</accession>
<protein>
    <submittedName>
        <fullName evidence="2">Putative transcription regulation protein</fullName>
    </submittedName>
</protein>
<proteinExistence type="predicted"/>
<dbReference type="GO" id="GO:0003677">
    <property type="term" value="F:DNA binding"/>
    <property type="evidence" value="ECO:0007669"/>
    <property type="project" value="InterPro"/>
</dbReference>
<evidence type="ECO:0000313" key="3">
    <source>
        <dbReference type="Proteomes" id="UP000034956"/>
    </source>
</evidence>
<dbReference type="InterPro" id="IPR010982">
    <property type="entry name" value="Lambda_DNA-bd_dom_sf"/>
</dbReference>
<dbReference type="Proteomes" id="UP000034956">
    <property type="component" value="Unassembled WGS sequence"/>
</dbReference>
<reference evidence="2 3" key="1">
    <citation type="journal article" date="2015" name="Nature">
        <title>rRNA introns, odd ribosomes, and small enigmatic genomes across a large radiation of phyla.</title>
        <authorList>
            <person name="Brown C.T."/>
            <person name="Hug L.A."/>
            <person name="Thomas B.C."/>
            <person name="Sharon I."/>
            <person name="Castelle C.J."/>
            <person name="Singh A."/>
            <person name="Wilkins M.J."/>
            <person name="Williams K.H."/>
            <person name="Banfield J.F."/>
        </authorList>
    </citation>
    <scope>NUCLEOTIDE SEQUENCE [LARGE SCALE GENOMIC DNA]</scope>
</reference>
<gene>
    <name evidence="2" type="ORF">UY23_C0001G0228</name>
</gene>
<dbReference type="EMBL" id="LCPF01000001">
    <property type="protein sequence ID" value="KKU91622.1"/>
    <property type="molecule type" value="Genomic_DNA"/>
</dbReference>
<name>A0A0G1UBX6_9BACT</name>
<dbReference type="AlphaFoldDB" id="A0A0G1UBX6"/>
<organism evidence="2 3">
    <name type="scientific">Candidatus Jorgensenbacteria bacterium GW2011_GWA1_48_11</name>
    <dbReference type="NCBI Taxonomy" id="1618660"/>
    <lineage>
        <taxon>Bacteria</taxon>
        <taxon>Candidatus Joergenseniibacteriota</taxon>
    </lineage>
</organism>
<dbReference type="InterPro" id="IPR013783">
    <property type="entry name" value="Ig-like_fold"/>
</dbReference>
<keyword evidence="1" id="KW-0812">Transmembrane</keyword>
<sequence>MNENEQKNLSSLIAEALRIKGMSPEKLAQLTGISERPILMLIEEKFDKLPPAPYVRGYLIKIADVLGLDGKKLWAEYLKDNEAIRRSGKEDVLPPNRFAPPRWNKKFFWLGLVALLLVFYGAFRIISFNSQPFLSITDLPTSVNIPSFTISGKMDPQAQLTLNNEQVYPDKDGNFQKEITLETGGNALIFIIKKPLGEPHTVTKQIFYQISATSTP</sequence>
<feature type="transmembrane region" description="Helical" evidence="1">
    <location>
        <begin position="107"/>
        <end position="126"/>
    </location>
</feature>
<evidence type="ECO:0000256" key="1">
    <source>
        <dbReference type="SAM" id="Phobius"/>
    </source>
</evidence>
<dbReference type="Pfam" id="PF13413">
    <property type="entry name" value="HTH_25"/>
    <property type="match status" value="1"/>
</dbReference>
<comment type="caution">
    <text evidence="2">The sequence shown here is derived from an EMBL/GenBank/DDBJ whole genome shotgun (WGS) entry which is preliminary data.</text>
</comment>
<dbReference type="Gene3D" id="2.60.40.10">
    <property type="entry name" value="Immunoglobulins"/>
    <property type="match status" value="1"/>
</dbReference>
<keyword evidence="1" id="KW-0472">Membrane</keyword>